<evidence type="ECO:0000259" key="1">
    <source>
        <dbReference type="PROSITE" id="PS50181"/>
    </source>
</evidence>
<proteinExistence type="predicted"/>
<dbReference type="EMBL" id="PSQE01000001">
    <property type="protein sequence ID" value="RHN76990.1"/>
    <property type="molecule type" value="Genomic_DNA"/>
</dbReference>
<feature type="domain" description="F-box" evidence="1">
    <location>
        <begin position="42"/>
        <end position="90"/>
    </location>
</feature>
<protein>
    <submittedName>
        <fullName evidence="2">Putative F-box domain, leucine-rich repeat domain, L domain-containing protein</fullName>
    </submittedName>
</protein>
<dbReference type="SMART" id="SM00256">
    <property type="entry name" value="FBOX"/>
    <property type="match status" value="1"/>
</dbReference>
<dbReference type="InterPro" id="IPR032675">
    <property type="entry name" value="LRR_dom_sf"/>
</dbReference>
<dbReference type="Pfam" id="PF24758">
    <property type="entry name" value="LRR_At5g56370"/>
    <property type="match status" value="1"/>
</dbReference>
<dbReference type="SUPFAM" id="SSF81383">
    <property type="entry name" value="F-box domain"/>
    <property type="match status" value="1"/>
</dbReference>
<sequence>MELIILKFCIHTSIHTLTYFIFYLKGRKPSKSTCLKMTDVESDKISCLPDHLIGQILSHLTIKEAVTTSVLSSEWRNKWSTQPDLVFDSRCVSTAISKDPSVIESKFLRIVDHVLLLHSGPINKFEVSDSYRDIIIDVNAMADIDRWIRHLTGRHIKEFVLDICFDQRYKIPSSLFSCQGLHHLDLNYCWLKPPTKFEGFRSMKILYLNRVTMSQDAFNNMIYGCPVLEKLTLAKIDGLTHINIHAPNLKFFEVDDEFESINFDNTFQLANVFIYMKSKSNQGRLHGFSSNLANFFDHLPRIQSLQIADGFLKYLATGIVPEKLPTLCVNLRSICLWINFNDLKQVSVVLCLLKSSPNLRDLRMIVQRDELTAHLTPASYCWKDIFSDPSMPLGVQHVSIGISGIKSELDFIRFLLLHSPMLEKVIVEPDVEIRSEVMTELLQLKKMSRQAEVIYCGKDSSQCFLFS</sequence>
<dbReference type="InterPro" id="IPR036047">
    <property type="entry name" value="F-box-like_dom_sf"/>
</dbReference>
<dbReference type="Gramene" id="rna393">
    <property type="protein sequence ID" value="RHN76990.1"/>
    <property type="gene ID" value="gene393"/>
</dbReference>
<dbReference type="PANTHER" id="PTHR31639:SF93">
    <property type="entry name" value="F-BOX_FBD_LRR PROTEIN"/>
    <property type="match status" value="1"/>
</dbReference>
<dbReference type="InterPro" id="IPR055411">
    <property type="entry name" value="LRR_FXL15/At3g58940/PEG3-like"/>
</dbReference>
<dbReference type="Gene3D" id="3.80.10.10">
    <property type="entry name" value="Ribonuclease Inhibitor"/>
    <property type="match status" value="1"/>
</dbReference>
<dbReference type="Proteomes" id="UP000265566">
    <property type="component" value="Chromosome 1"/>
</dbReference>
<accession>A0A396JFK3</accession>
<dbReference type="PANTHER" id="PTHR31639">
    <property type="entry name" value="F-BOX PROTEIN-LIKE"/>
    <property type="match status" value="1"/>
</dbReference>
<dbReference type="AlphaFoldDB" id="A0A396JFK3"/>
<gene>
    <name evidence="2" type="ORF">MtrunA17_Chr1g0149921</name>
</gene>
<reference evidence="2" key="1">
    <citation type="journal article" date="2018" name="Nat. Plants">
        <title>Whole-genome landscape of Medicago truncatula symbiotic genes.</title>
        <authorList>
            <person name="Pecrix Y."/>
            <person name="Gamas P."/>
            <person name="Carrere S."/>
        </authorList>
    </citation>
    <scope>NUCLEOTIDE SEQUENCE</scope>
    <source>
        <tissue evidence="2">Leaves</tissue>
    </source>
</reference>
<name>A0A396JFK3_MEDTR</name>
<comment type="caution">
    <text evidence="2">The sequence shown here is derived from an EMBL/GenBank/DDBJ whole genome shotgun (WGS) entry which is preliminary data.</text>
</comment>
<dbReference type="PROSITE" id="PS50181">
    <property type="entry name" value="FBOX"/>
    <property type="match status" value="1"/>
</dbReference>
<dbReference type="SUPFAM" id="SSF52047">
    <property type="entry name" value="RNI-like"/>
    <property type="match status" value="1"/>
</dbReference>
<dbReference type="InterPro" id="IPR001810">
    <property type="entry name" value="F-box_dom"/>
</dbReference>
<organism evidence="2">
    <name type="scientific">Medicago truncatula</name>
    <name type="common">Barrel medic</name>
    <name type="synonym">Medicago tribuloides</name>
    <dbReference type="NCBI Taxonomy" id="3880"/>
    <lineage>
        <taxon>Eukaryota</taxon>
        <taxon>Viridiplantae</taxon>
        <taxon>Streptophyta</taxon>
        <taxon>Embryophyta</taxon>
        <taxon>Tracheophyta</taxon>
        <taxon>Spermatophyta</taxon>
        <taxon>Magnoliopsida</taxon>
        <taxon>eudicotyledons</taxon>
        <taxon>Gunneridae</taxon>
        <taxon>Pentapetalae</taxon>
        <taxon>rosids</taxon>
        <taxon>fabids</taxon>
        <taxon>Fabales</taxon>
        <taxon>Fabaceae</taxon>
        <taxon>Papilionoideae</taxon>
        <taxon>50 kb inversion clade</taxon>
        <taxon>NPAAA clade</taxon>
        <taxon>Hologalegina</taxon>
        <taxon>IRL clade</taxon>
        <taxon>Trifolieae</taxon>
        <taxon>Medicago</taxon>
    </lineage>
</organism>
<dbReference type="Pfam" id="PF00646">
    <property type="entry name" value="F-box"/>
    <property type="match status" value="1"/>
</dbReference>
<evidence type="ECO:0000313" key="2">
    <source>
        <dbReference type="EMBL" id="RHN76990.1"/>
    </source>
</evidence>